<feature type="compositionally biased region" description="Basic and acidic residues" evidence="1">
    <location>
        <begin position="578"/>
        <end position="593"/>
    </location>
</feature>
<evidence type="ECO:0000313" key="3">
    <source>
        <dbReference type="Proteomes" id="UP000267027"/>
    </source>
</evidence>
<organism evidence="4">
    <name type="scientific">Angiostrongylus costaricensis</name>
    <name type="common">Nematode worm</name>
    <dbReference type="NCBI Taxonomy" id="334426"/>
    <lineage>
        <taxon>Eukaryota</taxon>
        <taxon>Metazoa</taxon>
        <taxon>Ecdysozoa</taxon>
        <taxon>Nematoda</taxon>
        <taxon>Chromadorea</taxon>
        <taxon>Rhabditida</taxon>
        <taxon>Rhabditina</taxon>
        <taxon>Rhabditomorpha</taxon>
        <taxon>Strongyloidea</taxon>
        <taxon>Metastrongylidae</taxon>
        <taxon>Angiostrongylus</taxon>
    </lineage>
</organism>
<evidence type="ECO:0000313" key="4">
    <source>
        <dbReference type="WBParaSite" id="ACOC_0000758101-mRNA-1"/>
    </source>
</evidence>
<dbReference type="EMBL" id="UYYA01004054">
    <property type="protein sequence ID" value="VDM59167.1"/>
    <property type="molecule type" value="Genomic_DNA"/>
</dbReference>
<evidence type="ECO:0000256" key="1">
    <source>
        <dbReference type="SAM" id="MobiDB-lite"/>
    </source>
</evidence>
<feature type="compositionally biased region" description="Polar residues" evidence="1">
    <location>
        <begin position="100"/>
        <end position="109"/>
    </location>
</feature>
<feature type="compositionally biased region" description="Acidic residues" evidence="1">
    <location>
        <begin position="357"/>
        <end position="366"/>
    </location>
</feature>
<accession>A0A158PIH7</accession>
<sequence length="1301" mass="146204">MSALSHIGQNQRAYIGSNLETDKSDDKGGVGETLTDSKAAPGQLQEQHPNFLLPTPTVKATTSMIDQLPQRGSLTTNLSEVVERKKSIAAPRNGDEVVSETPSRSVSPNIASVAGNQSGAGIHIVLNEASPTDSNTNATNSNLSSKNSPKRRSSPKTNLPSPTNKVNRAVTNTCGNTESPQVSPLSCTTNLPTEIPTSTTKYVESPDFAKSNDYHIHSKERSWTEGPDMNLDQKNRNYKNIDSPGLVNSSTEKQQELSQTSNELSTNITVPLVVLEKCRKRRDPTRTLEDLNGKLQTEEKKEGQNAATKQMLDSIKNQENGNGSNMTNKSLLPTVFVTEPSKPSTPMIKTSAQAVEESTDGDWTEAEDEADYESDYEYSVSQTFSLKGALPIGDLYPLSRSSSRCSPFISDYDSDASMPLFMLPSREAESRGRVDRLFAFPAPSFTCSITYDGQESWDEESLHSCAEYDEEYYGRLTRSSRPGSSALGAYLSPAAFSSDEDFDGTHFHEEVDVGCTLRLVDKAAMRADNYEEDSEYYDEEEYSDEECWDENGEYHEDEACDNDEEYEDEEKEVSDMVDEMHSTEESPDEKSTDSRCPLAFSQPAEVEDDINFEEMNDEFEVDMTIELAVPQLVKRPLEYPETHREVTYTKDLQLLIEDGEAETLSIDQHKSAKAEFFRNRNPMYILLKALTVWNFLLSQVEMSRTPQCVVPVEETEVVDESTALPDEENRHDVTVVPTYVRPQAETIKEESASRFSNQKAATDFARKAVIQPPKLHTAAVQQVETKTAPEQQAPVPETRTKETPEPEMSATIAKGLMTKNNEDGFRLYVETPIMKVNEEGLQPKRTYFIMPYFFYAADISLWLKQVRRPIKFLLQNVEDKSGVRKSALNMSLEEAKHKAAVNEEAAKQKARRFGTVSSLLNRFKEPALKEEPITYKRSCYLEQQEVERPKKEYNIVKPAINDNFDKQMEEIRTQMKSGSSHFQNSVKDLSKGITSTAEDIKKRAEEEKKKIIMDSVSGVFSKADEENARWKEKREAETEKELAKIEAEKDRRKKVIVPQPRTEPEKPAEPKRIVRKITKDKSSTVQQTKANDGLVLITGKAAETSSKPAAASVTDASTEPKSSRAVAPVALIDQDVSNSFSAPPISMERPKLPKTENVVNEDNYDLFEAIGNFTNVRKTDSPTLKTATEKSPKRYATRRKTQEIVNESAEPKVRKRKQTYKRSKFIRDPHDIDVLLGWDKENTFEKMDQMFSRAAKDLINGLPPKKRKRVPASKIWISDLTDIDKIYSISEIRDIIASANA</sequence>
<feature type="region of interest" description="Disordered" evidence="1">
    <location>
        <begin position="219"/>
        <end position="263"/>
    </location>
</feature>
<feature type="compositionally biased region" description="Polar residues" evidence="1">
    <location>
        <begin position="246"/>
        <end position="263"/>
    </location>
</feature>
<dbReference type="OMA" id="YNIVKPA"/>
<feature type="compositionally biased region" description="Basic and acidic residues" evidence="1">
    <location>
        <begin position="1041"/>
        <end position="1050"/>
    </location>
</feature>
<feature type="compositionally biased region" description="Basic and acidic residues" evidence="1">
    <location>
        <begin position="1062"/>
        <end position="1082"/>
    </location>
</feature>
<feature type="compositionally biased region" description="Polar residues" evidence="1">
    <location>
        <begin position="341"/>
        <end position="353"/>
    </location>
</feature>
<feature type="compositionally biased region" description="Low complexity" evidence="1">
    <location>
        <begin position="130"/>
        <end position="147"/>
    </location>
</feature>
<keyword evidence="3" id="KW-1185">Reference proteome</keyword>
<dbReference type="Proteomes" id="UP000267027">
    <property type="component" value="Unassembled WGS sequence"/>
</dbReference>
<dbReference type="WBParaSite" id="ACOC_0000758101-mRNA-1">
    <property type="protein sequence ID" value="ACOC_0000758101-mRNA-1"/>
    <property type="gene ID" value="ACOC_0000758101"/>
</dbReference>
<dbReference type="STRING" id="334426.A0A158PIH7"/>
<feature type="region of interest" description="Disordered" evidence="1">
    <location>
        <begin position="130"/>
        <end position="206"/>
    </location>
</feature>
<feature type="region of interest" description="Disordered" evidence="1">
    <location>
        <begin position="1101"/>
        <end position="1125"/>
    </location>
</feature>
<reference evidence="2 3" key="2">
    <citation type="submission" date="2018-11" db="EMBL/GenBank/DDBJ databases">
        <authorList>
            <consortium name="Pathogen Informatics"/>
        </authorList>
    </citation>
    <scope>NUCLEOTIDE SEQUENCE [LARGE SCALE GENOMIC DNA]</scope>
    <source>
        <strain evidence="2 3">Costa Rica</strain>
    </source>
</reference>
<gene>
    <name evidence="2" type="ORF">ACOC_LOCUS7582</name>
</gene>
<feature type="compositionally biased region" description="Acidic residues" evidence="1">
    <location>
        <begin position="557"/>
        <end position="577"/>
    </location>
</feature>
<feature type="region of interest" description="Disordered" evidence="1">
    <location>
        <begin position="339"/>
        <end position="366"/>
    </location>
</feature>
<feature type="compositionally biased region" description="Basic and acidic residues" evidence="1">
    <location>
        <begin position="20"/>
        <end position="29"/>
    </location>
</feature>
<evidence type="ECO:0000313" key="2">
    <source>
        <dbReference type="EMBL" id="VDM59167.1"/>
    </source>
</evidence>
<feature type="region of interest" description="Disordered" evidence="1">
    <location>
        <begin position="1041"/>
        <end position="1086"/>
    </location>
</feature>
<feature type="region of interest" description="Disordered" evidence="1">
    <location>
        <begin position="285"/>
        <end position="308"/>
    </location>
</feature>
<name>A0A158PIH7_ANGCS</name>
<protein>
    <submittedName>
        <fullName evidence="4">DUF4585 domain-containing protein</fullName>
    </submittedName>
</protein>
<feature type="region of interest" description="Disordered" evidence="1">
    <location>
        <begin position="557"/>
        <end position="595"/>
    </location>
</feature>
<feature type="region of interest" description="Disordered" evidence="1">
    <location>
        <begin position="1"/>
        <end position="54"/>
    </location>
</feature>
<feature type="compositionally biased region" description="Basic and acidic residues" evidence="1">
    <location>
        <begin position="285"/>
        <end position="303"/>
    </location>
</feature>
<feature type="region of interest" description="Disordered" evidence="1">
    <location>
        <begin position="784"/>
        <end position="806"/>
    </location>
</feature>
<dbReference type="OrthoDB" id="5874817at2759"/>
<proteinExistence type="predicted"/>
<feature type="compositionally biased region" description="Polar residues" evidence="1">
    <location>
        <begin position="157"/>
        <end position="202"/>
    </location>
</feature>
<feature type="region of interest" description="Disordered" evidence="1">
    <location>
        <begin position="87"/>
        <end position="109"/>
    </location>
</feature>
<reference evidence="4" key="1">
    <citation type="submission" date="2016-04" db="UniProtKB">
        <authorList>
            <consortium name="WormBaseParasite"/>
        </authorList>
    </citation>
    <scope>IDENTIFICATION</scope>
</reference>